<evidence type="ECO:0000313" key="2">
    <source>
        <dbReference type="EMBL" id="KAJ7227491.1"/>
    </source>
</evidence>
<gene>
    <name evidence="2" type="ORF">GGX14DRAFT_630166</name>
</gene>
<protein>
    <recommendedName>
        <fullName evidence="1">Zn(2)-C6 fungal-type domain-containing protein</fullName>
    </recommendedName>
</protein>
<dbReference type="SUPFAM" id="SSF57701">
    <property type="entry name" value="Zn2/Cys6 DNA-binding domain"/>
    <property type="match status" value="1"/>
</dbReference>
<dbReference type="PROSITE" id="PS50048">
    <property type="entry name" value="ZN2_CY6_FUNGAL_2"/>
    <property type="match status" value="1"/>
</dbReference>
<accession>A0AAD7E4U5</accession>
<evidence type="ECO:0000259" key="1">
    <source>
        <dbReference type="PROSITE" id="PS50048"/>
    </source>
</evidence>
<dbReference type="Proteomes" id="UP001219525">
    <property type="component" value="Unassembled WGS sequence"/>
</dbReference>
<keyword evidence="3" id="KW-1185">Reference proteome</keyword>
<dbReference type="GO" id="GO:0008270">
    <property type="term" value="F:zinc ion binding"/>
    <property type="evidence" value="ECO:0007669"/>
    <property type="project" value="InterPro"/>
</dbReference>
<dbReference type="Gene3D" id="4.10.240.10">
    <property type="entry name" value="Zn(2)-C6 fungal-type DNA-binding domain"/>
    <property type="match status" value="1"/>
</dbReference>
<dbReference type="CDD" id="cd00067">
    <property type="entry name" value="GAL4"/>
    <property type="match status" value="1"/>
</dbReference>
<proteinExistence type="predicted"/>
<name>A0AAD7E4U5_9AGAR</name>
<dbReference type="Pfam" id="PF00172">
    <property type="entry name" value="Zn_clus"/>
    <property type="match status" value="1"/>
</dbReference>
<evidence type="ECO:0000313" key="3">
    <source>
        <dbReference type="Proteomes" id="UP001219525"/>
    </source>
</evidence>
<feature type="domain" description="Zn(2)-C6 fungal-type" evidence="1">
    <location>
        <begin position="580"/>
        <end position="614"/>
    </location>
</feature>
<comment type="caution">
    <text evidence="2">The sequence shown here is derived from an EMBL/GenBank/DDBJ whole genome shotgun (WGS) entry which is preliminary data.</text>
</comment>
<dbReference type="SMART" id="SM00066">
    <property type="entry name" value="GAL4"/>
    <property type="match status" value="1"/>
</dbReference>
<dbReference type="InterPro" id="IPR001138">
    <property type="entry name" value="Zn2Cys6_DnaBD"/>
</dbReference>
<dbReference type="AlphaFoldDB" id="A0AAD7E4U5"/>
<reference evidence="2" key="1">
    <citation type="submission" date="2023-03" db="EMBL/GenBank/DDBJ databases">
        <title>Massive genome expansion in bonnet fungi (Mycena s.s.) driven by repeated elements and novel gene families across ecological guilds.</title>
        <authorList>
            <consortium name="Lawrence Berkeley National Laboratory"/>
            <person name="Harder C.B."/>
            <person name="Miyauchi S."/>
            <person name="Viragh M."/>
            <person name="Kuo A."/>
            <person name="Thoen E."/>
            <person name="Andreopoulos B."/>
            <person name="Lu D."/>
            <person name="Skrede I."/>
            <person name="Drula E."/>
            <person name="Henrissat B."/>
            <person name="Morin E."/>
            <person name="Kohler A."/>
            <person name="Barry K."/>
            <person name="LaButti K."/>
            <person name="Morin E."/>
            <person name="Salamov A."/>
            <person name="Lipzen A."/>
            <person name="Mereny Z."/>
            <person name="Hegedus B."/>
            <person name="Baldrian P."/>
            <person name="Stursova M."/>
            <person name="Weitz H."/>
            <person name="Taylor A."/>
            <person name="Grigoriev I.V."/>
            <person name="Nagy L.G."/>
            <person name="Martin F."/>
            <person name="Kauserud H."/>
        </authorList>
    </citation>
    <scope>NUCLEOTIDE SEQUENCE</scope>
    <source>
        <strain evidence="2">9144</strain>
    </source>
</reference>
<organism evidence="2 3">
    <name type="scientific">Mycena pura</name>
    <dbReference type="NCBI Taxonomy" id="153505"/>
    <lineage>
        <taxon>Eukaryota</taxon>
        <taxon>Fungi</taxon>
        <taxon>Dikarya</taxon>
        <taxon>Basidiomycota</taxon>
        <taxon>Agaricomycotina</taxon>
        <taxon>Agaricomycetes</taxon>
        <taxon>Agaricomycetidae</taxon>
        <taxon>Agaricales</taxon>
        <taxon>Marasmiineae</taxon>
        <taxon>Mycenaceae</taxon>
        <taxon>Mycena</taxon>
    </lineage>
</organism>
<dbReference type="PROSITE" id="PS00463">
    <property type="entry name" value="ZN2_CY6_FUNGAL_1"/>
    <property type="match status" value="1"/>
</dbReference>
<sequence>MDSGAEPTTAAPRHEHQAVAPNSSFFPNARHLGFWGAHFTNVQGSMNVNSIAPAPVGGSQSTDMGVYTDSGCYCSQLQRQGRGFPLYFPPPQSNLPQEYQMRGVAIGDVGRVTPKGFFDFIFNVYLPADHPINANGVPSDFSPLQCYEAKDLSLLDYDSGDHVSTPSVREHESTTGDFPGGDFFFNCSGSKGAVLALPHGAHVETLTNLENLRRYAARNAYSWYEYVNGPDRGRGLENGTLSVVTGWEKSRSWGMASFQGVPTTEEFQLSFQPTASAEVDYKYRWGRGNPARRKQADPAPGDVNQTTFIHAFTISLGESIRARIFGNVEICELADSQKSPMAGSGSVSYSTRGSSFSWTYFFGGGSAAGGRQCANGDTGHGPVHITDASPIPKIVHPSQIINERILHEFPRATVVITHDDDWRDVLRDDGTQSIVQNVSEFFQRMSESFEVMAEDDGTTYLMARFESTPLKQNEKDSCVHSLNDQVPLRPPSHRTQSGSTDIAPMLSADVTTVEQKPKSTEVEDSYSSAETLRMQSDPADTAQKFEPIVHSSHTPTLTFSMADSLSSAAIFNRPRSAMMACTNCHRRKIKCVTSEEPPRNPCQRCTKRDLHCEYVALDDPPTPDDQFSRLPLASYHQPPEFYPQTPPNPEYAGYAPYPRNVNPAHSAPFPGPTGYPNGPFQYNQQTSTLPYFPHPQNHWAQGVIPQYAGQVINLLSETHA</sequence>
<dbReference type="GO" id="GO:0000981">
    <property type="term" value="F:DNA-binding transcription factor activity, RNA polymerase II-specific"/>
    <property type="evidence" value="ECO:0007669"/>
    <property type="project" value="InterPro"/>
</dbReference>
<dbReference type="InterPro" id="IPR036864">
    <property type="entry name" value="Zn2-C6_fun-type_DNA-bd_sf"/>
</dbReference>
<dbReference type="EMBL" id="JARJCW010000003">
    <property type="protein sequence ID" value="KAJ7227491.1"/>
    <property type="molecule type" value="Genomic_DNA"/>
</dbReference>